<evidence type="ECO:0000313" key="1">
    <source>
        <dbReference type="EMBL" id="CDW87025.1"/>
    </source>
</evidence>
<dbReference type="EMBL" id="CCKQ01015218">
    <property type="protein sequence ID" value="CDW87025.1"/>
    <property type="molecule type" value="Genomic_DNA"/>
</dbReference>
<organism evidence="1 2">
    <name type="scientific">Stylonychia lemnae</name>
    <name type="common">Ciliate</name>
    <dbReference type="NCBI Taxonomy" id="5949"/>
    <lineage>
        <taxon>Eukaryota</taxon>
        <taxon>Sar</taxon>
        <taxon>Alveolata</taxon>
        <taxon>Ciliophora</taxon>
        <taxon>Intramacronucleata</taxon>
        <taxon>Spirotrichea</taxon>
        <taxon>Stichotrichia</taxon>
        <taxon>Sporadotrichida</taxon>
        <taxon>Oxytrichidae</taxon>
        <taxon>Stylonychinae</taxon>
        <taxon>Stylonychia</taxon>
    </lineage>
</organism>
<proteinExistence type="predicted"/>
<evidence type="ECO:0000313" key="2">
    <source>
        <dbReference type="Proteomes" id="UP000039865"/>
    </source>
</evidence>
<keyword evidence="2" id="KW-1185">Reference proteome</keyword>
<dbReference type="AlphaFoldDB" id="A0A078AX53"/>
<name>A0A078AX53_STYLE</name>
<dbReference type="InParanoid" id="A0A078AX53"/>
<accession>A0A078AX53</accession>
<reference evidence="1 2" key="1">
    <citation type="submission" date="2014-06" db="EMBL/GenBank/DDBJ databases">
        <authorList>
            <person name="Swart Estienne"/>
        </authorList>
    </citation>
    <scope>NUCLEOTIDE SEQUENCE [LARGE SCALE GENOMIC DNA]</scope>
    <source>
        <strain evidence="1 2">130c</strain>
    </source>
</reference>
<sequence length="306" mass="35528">MRTQIINLAILIMDKKVNNESISIIHYNKNNGKQYLRLALFDEQKRIFPSCIHYDKLQLELSGLNHNYDGYTPQIDIFKIEFQLASSYTDQDKIFILASILDALICQFQNGYVNQGYLVENFIIIDKFLVKLTEKEEEKFENQGGNDYFNQKVSQLVQLLQIIKTQASQLGVIELSPNEEVFDLNDDDNESKKKQLCHQALAKCIYIKHQIIKHILKNRDTLKYILQKLSDTHLELVYVSILSGLEIHLNSEKIISMVAQKVCYKCQQVGEKFVISCKANQQETEAMVIIDYAAIFEKIKESFEKL</sequence>
<dbReference type="Proteomes" id="UP000039865">
    <property type="component" value="Unassembled WGS sequence"/>
</dbReference>
<protein>
    <submittedName>
        <fullName evidence="1">Uncharacterized protein</fullName>
    </submittedName>
</protein>
<gene>
    <name evidence="1" type="primary">Contig10394.g11083</name>
    <name evidence="1" type="ORF">STYLEM_16127</name>
</gene>